<accession>A0A5B7HIV4</accession>
<keyword evidence="2" id="KW-1185">Reference proteome</keyword>
<reference evidence="1 2" key="1">
    <citation type="submission" date="2019-05" db="EMBL/GenBank/DDBJ databases">
        <title>Another draft genome of Portunus trituberculatus and its Hox gene families provides insights of decapod evolution.</title>
        <authorList>
            <person name="Jeong J.-H."/>
            <person name="Song I."/>
            <person name="Kim S."/>
            <person name="Choi T."/>
            <person name="Kim D."/>
            <person name="Ryu S."/>
            <person name="Kim W."/>
        </authorList>
    </citation>
    <scope>NUCLEOTIDE SEQUENCE [LARGE SCALE GENOMIC DNA]</scope>
    <source>
        <tissue evidence="1">Muscle</tissue>
    </source>
</reference>
<gene>
    <name evidence="1" type="ORF">E2C01_063402</name>
</gene>
<dbReference type="EMBL" id="VSRR010029004">
    <property type="protein sequence ID" value="MPC69187.1"/>
    <property type="molecule type" value="Genomic_DNA"/>
</dbReference>
<evidence type="ECO:0000313" key="2">
    <source>
        <dbReference type="Proteomes" id="UP000324222"/>
    </source>
</evidence>
<evidence type="ECO:0000313" key="1">
    <source>
        <dbReference type="EMBL" id="MPC69187.1"/>
    </source>
</evidence>
<proteinExistence type="predicted"/>
<dbReference type="Proteomes" id="UP000324222">
    <property type="component" value="Unassembled WGS sequence"/>
</dbReference>
<protein>
    <submittedName>
        <fullName evidence="1">Uncharacterized protein</fullName>
    </submittedName>
</protein>
<comment type="caution">
    <text evidence="1">The sequence shown here is derived from an EMBL/GenBank/DDBJ whole genome shotgun (WGS) entry which is preliminary data.</text>
</comment>
<dbReference type="AlphaFoldDB" id="A0A5B7HIV4"/>
<sequence>MQILFSVSSSASSGLRKNQPAPSSYPPCLQVFLFLCCLPPLDILSFTLNISPPTLAHLLLISHFSSCTFSSASFSFIHSYITPCFACLSIASPLPPHLRYDATSETVQLKTH</sequence>
<name>A0A5B7HIV4_PORTR</name>
<organism evidence="1 2">
    <name type="scientific">Portunus trituberculatus</name>
    <name type="common">Swimming crab</name>
    <name type="synonym">Neptunus trituberculatus</name>
    <dbReference type="NCBI Taxonomy" id="210409"/>
    <lineage>
        <taxon>Eukaryota</taxon>
        <taxon>Metazoa</taxon>
        <taxon>Ecdysozoa</taxon>
        <taxon>Arthropoda</taxon>
        <taxon>Crustacea</taxon>
        <taxon>Multicrustacea</taxon>
        <taxon>Malacostraca</taxon>
        <taxon>Eumalacostraca</taxon>
        <taxon>Eucarida</taxon>
        <taxon>Decapoda</taxon>
        <taxon>Pleocyemata</taxon>
        <taxon>Brachyura</taxon>
        <taxon>Eubrachyura</taxon>
        <taxon>Portunoidea</taxon>
        <taxon>Portunidae</taxon>
        <taxon>Portuninae</taxon>
        <taxon>Portunus</taxon>
    </lineage>
</organism>